<reference evidence="3" key="1">
    <citation type="submission" date="2024-06" db="EMBL/GenBank/DDBJ databases">
        <authorList>
            <person name="Ryan C."/>
        </authorList>
    </citation>
    <scope>NUCLEOTIDE SEQUENCE [LARGE SCALE GENOMIC DNA]</scope>
</reference>
<dbReference type="InterPro" id="IPR059179">
    <property type="entry name" value="MLKL-like_MCAfunc"/>
</dbReference>
<gene>
    <name evidence="2" type="ORF">URODEC1_LOCUS68382</name>
</gene>
<dbReference type="AlphaFoldDB" id="A0ABC9BVT2"/>
<dbReference type="InterPro" id="IPR054000">
    <property type="entry name" value="MLKL_N"/>
</dbReference>
<dbReference type="EMBL" id="OZ075137">
    <property type="protein sequence ID" value="CAL5007210.1"/>
    <property type="molecule type" value="Genomic_DNA"/>
</dbReference>
<dbReference type="CDD" id="cd21037">
    <property type="entry name" value="MLKL_NTD"/>
    <property type="match status" value="2"/>
</dbReference>
<accession>A0ABC9BVT2</accession>
<sequence length="343" mass="37743">MAEAVGVVSEAVGFVMGIASLVANINDAVDTVRQNKEDCLDIKKRVQRINLTLSLLKGREELMKNQAISKATEALNETLVRARVLIAYCQENRTIMCVYLQAGNMSKQLSKMDQLISNTNIDVAVAILASQRSELTAHPLRINPMVVSLSKRTEYVSPPPSSIPNPSERPIEVVFSDITQPSPAAQLRSLVHETSNVAQQINEAMGTVRQNIQECTELGERVNSVSHVLELVHMEKVKDPAMGFALEKLRQAFERANTVIMECQKPKTTILGRLVVGCSNSKPKRKLSKEICEVSDQLVLAVYNIISIILPFENAPKALQLQQYPTPVDTLSFTGASSRPGPL</sequence>
<dbReference type="PANTHER" id="PTHR35832:SF19">
    <property type="match status" value="1"/>
</dbReference>
<dbReference type="InterPro" id="IPR036537">
    <property type="entry name" value="Adaptor_Cbl_N_dom_sf"/>
</dbReference>
<name>A0ABC9BVT2_9POAL</name>
<proteinExistence type="predicted"/>
<dbReference type="Gene3D" id="1.20.930.20">
    <property type="entry name" value="Adaptor protein Cbl, N-terminal domain"/>
    <property type="match status" value="2"/>
</dbReference>
<reference evidence="2 3" key="2">
    <citation type="submission" date="2024-10" db="EMBL/GenBank/DDBJ databases">
        <authorList>
            <person name="Ryan C."/>
        </authorList>
    </citation>
    <scope>NUCLEOTIDE SEQUENCE [LARGE SCALE GENOMIC DNA]</scope>
</reference>
<feature type="domain" description="Mixed lineage kinase" evidence="1">
    <location>
        <begin position="18"/>
        <end position="134"/>
    </location>
</feature>
<evidence type="ECO:0000313" key="3">
    <source>
        <dbReference type="Proteomes" id="UP001497457"/>
    </source>
</evidence>
<keyword evidence="3" id="KW-1185">Reference proteome</keyword>
<protein>
    <recommendedName>
        <fullName evidence="1">Mixed lineage kinase domain-containing protein</fullName>
    </recommendedName>
</protein>
<evidence type="ECO:0000313" key="2">
    <source>
        <dbReference type="EMBL" id="CAL5007210.1"/>
    </source>
</evidence>
<evidence type="ECO:0000259" key="1">
    <source>
        <dbReference type="Pfam" id="PF22215"/>
    </source>
</evidence>
<dbReference type="Pfam" id="PF22215">
    <property type="entry name" value="MLKL_N"/>
    <property type="match status" value="1"/>
</dbReference>
<organism evidence="2 3">
    <name type="scientific">Urochloa decumbens</name>
    <dbReference type="NCBI Taxonomy" id="240449"/>
    <lineage>
        <taxon>Eukaryota</taxon>
        <taxon>Viridiplantae</taxon>
        <taxon>Streptophyta</taxon>
        <taxon>Embryophyta</taxon>
        <taxon>Tracheophyta</taxon>
        <taxon>Spermatophyta</taxon>
        <taxon>Magnoliopsida</taxon>
        <taxon>Liliopsida</taxon>
        <taxon>Poales</taxon>
        <taxon>Poaceae</taxon>
        <taxon>PACMAD clade</taxon>
        <taxon>Panicoideae</taxon>
        <taxon>Panicodae</taxon>
        <taxon>Paniceae</taxon>
        <taxon>Melinidinae</taxon>
        <taxon>Urochloa</taxon>
    </lineage>
</organism>
<dbReference type="Proteomes" id="UP001497457">
    <property type="component" value="Chromosome 27b"/>
</dbReference>
<dbReference type="PANTHER" id="PTHR35832">
    <property type="entry name" value="OS12G0248400 PROTEIN-RELATED"/>
    <property type="match status" value="1"/>
</dbReference>